<dbReference type="Proteomes" id="UP000192727">
    <property type="component" value="Chromosome"/>
</dbReference>
<dbReference type="PANTHER" id="PTHR30055">
    <property type="entry name" value="HTH-TYPE TRANSCRIPTIONAL REGULATOR RUTR"/>
    <property type="match status" value="1"/>
</dbReference>
<dbReference type="InterPro" id="IPR001647">
    <property type="entry name" value="HTH_TetR"/>
</dbReference>
<evidence type="ECO:0000313" key="4">
    <source>
        <dbReference type="EMBL" id="ARF66595.1"/>
    </source>
</evidence>
<evidence type="ECO:0000256" key="2">
    <source>
        <dbReference type="ARBA" id="ARBA00023125"/>
    </source>
</evidence>
<gene>
    <name evidence="4" type="ORF">B7C51_00445</name>
</gene>
<evidence type="ECO:0000313" key="5">
    <source>
        <dbReference type="Proteomes" id="UP000192727"/>
    </source>
</evidence>
<accession>A0A1U9YS70</accession>
<evidence type="ECO:0000256" key="1">
    <source>
        <dbReference type="ARBA" id="ARBA00023015"/>
    </source>
</evidence>
<dbReference type="GO" id="GO:0003700">
    <property type="term" value="F:DNA-binding transcription factor activity"/>
    <property type="evidence" value="ECO:0007669"/>
    <property type="project" value="TreeGrafter"/>
</dbReference>
<dbReference type="Pfam" id="PF00440">
    <property type="entry name" value="TetR_N"/>
    <property type="match status" value="1"/>
</dbReference>
<dbReference type="InterPro" id="IPR041479">
    <property type="entry name" value="TetR_CgmR_C"/>
</dbReference>
<dbReference type="PRINTS" id="PR00455">
    <property type="entry name" value="HTHTETR"/>
</dbReference>
<dbReference type="GO" id="GO:0000976">
    <property type="term" value="F:transcription cis-regulatory region binding"/>
    <property type="evidence" value="ECO:0007669"/>
    <property type="project" value="TreeGrafter"/>
</dbReference>
<dbReference type="PROSITE" id="PS50977">
    <property type="entry name" value="HTH_TETR_2"/>
    <property type="match status" value="1"/>
</dbReference>
<dbReference type="SUPFAM" id="SSF48498">
    <property type="entry name" value="Tetracyclin repressor-like, C-terminal domain"/>
    <property type="match status" value="1"/>
</dbReference>
<dbReference type="InterPro" id="IPR050109">
    <property type="entry name" value="HTH-type_TetR-like_transc_reg"/>
</dbReference>
<sequence>MFDLFFKEELLMSAPSKRQHILDAACRVVKELGAVHLTLDAVAKEARVSKGGLLYHFPSKEALIQGMITHMDEKYLKNVEALSRQDKESRGNWSRAYAIETFNQVEGDKDIFPALLAGIATSPDSLEPLKQTYGHLRKRLEDDGIDPLKSNLIRLASDGLWFSELFGLDPLEPYMRSKVLEELIRLSKEN</sequence>
<protein>
    <submittedName>
        <fullName evidence="4">Uncharacterized protein</fullName>
    </submittedName>
</protein>
<reference evidence="4 5" key="1">
    <citation type="submission" date="2017-03" db="EMBL/GenBank/DDBJ databases">
        <title>Paenibacillus larvae genome sequencing.</title>
        <authorList>
            <person name="Dingman D.W."/>
        </authorList>
    </citation>
    <scope>NUCLEOTIDE SEQUENCE [LARGE SCALE GENOMIC DNA]</scope>
    <source>
        <strain evidence="4 5">SAG 10367</strain>
    </source>
</reference>
<name>A0A1U9YS70_9BACL</name>
<dbReference type="AlphaFoldDB" id="A0A1U9YS70"/>
<dbReference type="PANTHER" id="PTHR30055:SF234">
    <property type="entry name" value="HTH-TYPE TRANSCRIPTIONAL REGULATOR BETI"/>
    <property type="match status" value="1"/>
</dbReference>
<dbReference type="InterPro" id="IPR009057">
    <property type="entry name" value="Homeodomain-like_sf"/>
</dbReference>
<dbReference type="EMBL" id="CP020557">
    <property type="protein sequence ID" value="ARF66595.1"/>
    <property type="molecule type" value="Genomic_DNA"/>
</dbReference>
<keyword evidence="2" id="KW-0238">DNA-binding</keyword>
<dbReference type="Gene3D" id="1.10.357.10">
    <property type="entry name" value="Tetracycline Repressor, domain 2"/>
    <property type="match status" value="1"/>
</dbReference>
<dbReference type="InterPro" id="IPR036271">
    <property type="entry name" value="Tet_transcr_reg_TetR-rel_C_sf"/>
</dbReference>
<keyword evidence="3" id="KW-0804">Transcription</keyword>
<organism evidence="4 5">
    <name type="scientific">Paenibacillus larvae subsp. pulvifaciens</name>
    <dbReference type="NCBI Taxonomy" id="1477"/>
    <lineage>
        <taxon>Bacteria</taxon>
        <taxon>Bacillati</taxon>
        <taxon>Bacillota</taxon>
        <taxon>Bacilli</taxon>
        <taxon>Bacillales</taxon>
        <taxon>Paenibacillaceae</taxon>
        <taxon>Paenibacillus</taxon>
    </lineage>
</organism>
<dbReference type="Pfam" id="PF17937">
    <property type="entry name" value="TetR_C_28"/>
    <property type="match status" value="1"/>
</dbReference>
<proteinExistence type="predicted"/>
<dbReference type="SUPFAM" id="SSF46689">
    <property type="entry name" value="Homeodomain-like"/>
    <property type="match status" value="1"/>
</dbReference>
<keyword evidence="1" id="KW-0805">Transcription regulation</keyword>
<evidence type="ECO:0000256" key="3">
    <source>
        <dbReference type="ARBA" id="ARBA00023163"/>
    </source>
</evidence>